<proteinExistence type="predicted"/>
<evidence type="ECO:0000313" key="1">
    <source>
        <dbReference type="EMBL" id="KAJ1887951.1"/>
    </source>
</evidence>
<dbReference type="EMBL" id="JANBPG010001866">
    <property type="protein sequence ID" value="KAJ1887951.1"/>
    <property type="molecule type" value="Genomic_DNA"/>
</dbReference>
<dbReference type="Proteomes" id="UP001150581">
    <property type="component" value="Unassembled WGS sequence"/>
</dbReference>
<comment type="caution">
    <text evidence="1">The sequence shown here is derived from an EMBL/GenBank/DDBJ whole genome shotgun (WGS) entry which is preliminary data.</text>
</comment>
<accession>A0ACC1I5K5</accession>
<keyword evidence="2" id="KW-1185">Reference proteome</keyword>
<sequence>MFPRASASLIVTAPLSAIPSSMISSLSSKSLHNYGVLMVKRVSTGSFEGAHVFPGGLEEPQDTCQNTSSLSALQICALRETFEETGLLLTDTLPPDSTTTRGKSFHEMCTSAVRFLDPQSVGRWVTPRAQKKRFDTRFFMVNIGDSEQSRRVVDQLRQVRVQESEVVRVVWVQPDEALQANMQGKLPLFPPQFYMLSELGRERRWQALAAQVGDSRRAVEPVLCGRSDGMTVALLPGDKAYERRMGGSDGGDGGLFCEAGAGPLHRLVMRKAESGGFHCIRLLQTIQAQQQPSL</sequence>
<gene>
    <name evidence="1" type="ORF">LPJ66_008830</name>
</gene>
<evidence type="ECO:0000313" key="2">
    <source>
        <dbReference type="Proteomes" id="UP001150581"/>
    </source>
</evidence>
<name>A0ACC1I5K5_9FUNG</name>
<protein>
    <submittedName>
        <fullName evidence="1">Uncharacterized protein</fullName>
    </submittedName>
</protein>
<reference evidence="1" key="1">
    <citation type="submission" date="2022-07" db="EMBL/GenBank/DDBJ databases">
        <title>Phylogenomic reconstructions and comparative analyses of Kickxellomycotina fungi.</title>
        <authorList>
            <person name="Reynolds N.K."/>
            <person name="Stajich J.E."/>
            <person name="Barry K."/>
            <person name="Grigoriev I.V."/>
            <person name="Crous P."/>
            <person name="Smith M.E."/>
        </authorList>
    </citation>
    <scope>NUCLEOTIDE SEQUENCE</scope>
    <source>
        <strain evidence="1">Benny 63K</strain>
    </source>
</reference>
<organism evidence="1 2">
    <name type="scientific">Kickxella alabastrina</name>
    <dbReference type="NCBI Taxonomy" id="61397"/>
    <lineage>
        <taxon>Eukaryota</taxon>
        <taxon>Fungi</taxon>
        <taxon>Fungi incertae sedis</taxon>
        <taxon>Zoopagomycota</taxon>
        <taxon>Kickxellomycotina</taxon>
        <taxon>Kickxellomycetes</taxon>
        <taxon>Kickxellales</taxon>
        <taxon>Kickxellaceae</taxon>
        <taxon>Kickxella</taxon>
    </lineage>
</organism>